<name>A0ABR2H6G0_9EUKA</name>
<evidence type="ECO:0000313" key="3">
    <source>
        <dbReference type="EMBL" id="KAK8834502.1"/>
    </source>
</evidence>
<dbReference type="EMBL" id="JAPFFF010000041">
    <property type="protein sequence ID" value="KAK8841332.1"/>
    <property type="molecule type" value="Genomic_DNA"/>
</dbReference>
<keyword evidence="5" id="KW-1185">Reference proteome</keyword>
<dbReference type="SUPFAM" id="SSF48403">
    <property type="entry name" value="Ankyrin repeat"/>
    <property type="match status" value="1"/>
</dbReference>
<evidence type="ECO:0000313" key="4">
    <source>
        <dbReference type="EMBL" id="KAK8841332.1"/>
    </source>
</evidence>
<dbReference type="Proteomes" id="UP001470230">
    <property type="component" value="Unassembled WGS sequence"/>
</dbReference>
<gene>
    <name evidence="4" type="ORF">M9Y10_026945</name>
    <name evidence="3" type="ORF">M9Y10_027952</name>
    <name evidence="2" type="ORF">M9Y10_040472</name>
</gene>
<feature type="domain" description="DUF3447" evidence="1">
    <location>
        <begin position="242"/>
        <end position="309"/>
    </location>
</feature>
<dbReference type="PANTHER" id="PTHR24159:SF5">
    <property type="entry name" value="ANK_REP_REGION DOMAIN-CONTAINING PROTEIN"/>
    <property type="match status" value="1"/>
</dbReference>
<dbReference type="PANTHER" id="PTHR24159">
    <property type="match status" value="1"/>
</dbReference>
<reference evidence="4 5" key="1">
    <citation type="submission" date="2024-04" db="EMBL/GenBank/DDBJ databases">
        <title>Tritrichomonas musculus Genome.</title>
        <authorList>
            <person name="Alves-Ferreira E."/>
            <person name="Grigg M."/>
            <person name="Lorenzi H."/>
            <person name="Galac M."/>
        </authorList>
    </citation>
    <scope>NUCLEOTIDE SEQUENCE [LARGE SCALE GENOMIC DNA]</scope>
    <source>
        <strain evidence="4 5">EAF2021</strain>
    </source>
</reference>
<evidence type="ECO:0000313" key="5">
    <source>
        <dbReference type="Proteomes" id="UP001470230"/>
    </source>
</evidence>
<dbReference type="EMBL" id="JAPFFF010000382">
    <property type="protein sequence ID" value="KAK8834502.1"/>
    <property type="molecule type" value="Genomic_DNA"/>
</dbReference>
<evidence type="ECO:0000259" key="1">
    <source>
        <dbReference type="Pfam" id="PF11929"/>
    </source>
</evidence>
<protein>
    <recommendedName>
        <fullName evidence="1">DUF3447 domain-containing protein</fullName>
    </recommendedName>
</protein>
<organism evidence="4 5">
    <name type="scientific">Tritrichomonas musculus</name>
    <dbReference type="NCBI Taxonomy" id="1915356"/>
    <lineage>
        <taxon>Eukaryota</taxon>
        <taxon>Metamonada</taxon>
        <taxon>Parabasalia</taxon>
        <taxon>Tritrichomonadida</taxon>
        <taxon>Tritrichomonadidae</taxon>
        <taxon>Tritrichomonas</taxon>
    </lineage>
</organism>
<dbReference type="EMBL" id="JAPFFF010000666">
    <property type="protein sequence ID" value="KAK8833762.1"/>
    <property type="molecule type" value="Genomic_DNA"/>
</dbReference>
<dbReference type="InterPro" id="IPR036770">
    <property type="entry name" value="Ankyrin_rpt-contain_sf"/>
</dbReference>
<evidence type="ECO:0000313" key="2">
    <source>
        <dbReference type="EMBL" id="KAK8833762.1"/>
    </source>
</evidence>
<comment type="caution">
    <text evidence="4">The sequence shown here is derived from an EMBL/GenBank/DDBJ whole genome shotgun (WGS) entry which is preliminary data.</text>
</comment>
<dbReference type="InterPro" id="IPR020683">
    <property type="entry name" value="DUF3447"/>
</dbReference>
<sequence length="367" mass="43481">MELDYINCIQEMIEIQTAIISFVDDKESLNSLLDKLHQFQIFNDIYKFHDFLELLNRISSSRNIAKEKDKVNEIILSIKAQILKTFSKDEIFHSFKNNTPILLFLYENGIIDFEQISVYRYYELYRFLMPEYIEYEGSKNIDRLIKELADPYKDKLDQFRIERKEYHSDSTIAKIIRSDDVDSFSDYISRTNLPLDFKIPDSIYEVSSDMRYMCNTLIEYAASFGSINIFKYLYCHLDTFPSNILLAAVFGGNFDIIHLLEKKGIVPNQFILFRTILVHRNELYDYFSSNYKIDIDFDLVDDAIRSSNYYVLNELLNNNTEYLTNINYISSIFSSCCCYDIRTLFNILYTIPEIDVNIEKEITNDFL</sequence>
<accession>A0ABR2H6G0</accession>
<dbReference type="Pfam" id="PF11929">
    <property type="entry name" value="DUF3447"/>
    <property type="match status" value="1"/>
</dbReference>
<dbReference type="Gene3D" id="1.25.40.20">
    <property type="entry name" value="Ankyrin repeat-containing domain"/>
    <property type="match status" value="1"/>
</dbReference>
<proteinExistence type="predicted"/>